<evidence type="ECO:0000256" key="2">
    <source>
        <dbReference type="SAM" id="Phobius"/>
    </source>
</evidence>
<dbReference type="Pfam" id="PF04977">
    <property type="entry name" value="DivIC"/>
    <property type="match status" value="1"/>
</dbReference>
<organism evidence="3 4">
    <name type="scientific">Leucobacter chromiisoli</name>
    <dbReference type="NCBI Taxonomy" id="2796471"/>
    <lineage>
        <taxon>Bacteria</taxon>
        <taxon>Bacillati</taxon>
        <taxon>Actinomycetota</taxon>
        <taxon>Actinomycetes</taxon>
        <taxon>Micrococcales</taxon>
        <taxon>Microbacteriaceae</taxon>
        <taxon>Leucobacter</taxon>
    </lineage>
</organism>
<dbReference type="AlphaFoldDB" id="A0A934Q7Y5"/>
<keyword evidence="2" id="KW-1133">Transmembrane helix</keyword>
<sequence>MARRWAEDIGAWASSLRFSGFTVLIVALVVAGGVIVSPAVSTFVQQRREIAELQQSVKLHRETVADIDAERVKWRDPVYVRAQARDRLFYVMPGETQLSVIDDVPIPVETDDETSAELTRIDRNWARSLVGSTISAGTTDAGPDELAGTTGPSEPTPAPEPPADPTNEETAE</sequence>
<dbReference type="InterPro" id="IPR007060">
    <property type="entry name" value="FtsL/DivIC"/>
</dbReference>
<protein>
    <submittedName>
        <fullName evidence="3">Septum formation initiator family protein</fullName>
    </submittedName>
</protein>
<dbReference type="Proteomes" id="UP000608530">
    <property type="component" value="Unassembled WGS sequence"/>
</dbReference>
<keyword evidence="4" id="KW-1185">Reference proteome</keyword>
<reference evidence="3" key="1">
    <citation type="submission" date="2020-12" db="EMBL/GenBank/DDBJ databases">
        <title>Leucobacter sp. CAS1, isolated from Chromium sludge.</title>
        <authorList>
            <person name="Xu Z."/>
        </authorList>
    </citation>
    <scope>NUCLEOTIDE SEQUENCE</scope>
    <source>
        <strain evidence="3">CSA1</strain>
    </source>
</reference>
<evidence type="ECO:0000313" key="4">
    <source>
        <dbReference type="Proteomes" id="UP000608530"/>
    </source>
</evidence>
<feature type="transmembrane region" description="Helical" evidence="2">
    <location>
        <begin position="20"/>
        <end position="44"/>
    </location>
</feature>
<dbReference type="EMBL" id="JAEHOH010000006">
    <property type="protein sequence ID" value="MBK0418497.1"/>
    <property type="molecule type" value="Genomic_DNA"/>
</dbReference>
<feature type="region of interest" description="Disordered" evidence="1">
    <location>
        <begin position="132"/>
        <end position="172"/>
    </location>
</feature>
<proteinExistence type="predicted"/>
<accession>A0A934Q7Y5</accession>
<feature type="compositionally biased region" description="Pro residues" evidence="1">
    <location>
        <begin position="154"/>
        <end position="164"/>
    </location>
</feature>
<keyword evidence="2" id="KW-0812">Transmembrane</keyword>
<comment type="caution">
    <text evidence="3">The sequence shown here is derived from an EMBL/GenBank/DDBJ whole genome shotgun (WGS) entry which is preliminary data.</text>
</comment>
<keyword evidence="2" id="KW-0472">Membrane</keyword>
<evidence type="ECO:0000313" key="3">
    <source>
        <dbReference type="EMBL" id="MBK0418497.1"/>
    </source>
</evidence>
<dbReference type="RefSeq" id="WP_200114669.1">
    <property type="nucleotide sequence ID" value="NZ_JAEHOH010000006.1"/>
</dbReference>
<name>A0A934Q7Y5_9MICO</name>
<evidence type="ECO:0000256" key="1">
    <source>
        <dbReference type="SAM" id="MobiDB-lite"/>
    </source>
</evidence>
<gene>
    <name evidence="3" type="ORF">JD276_05550</name>
</gene>